<gene>
    <name evidence="2" type="ORF">GRI62_10100</name>
</gene>
<accession>A0A845A093</accession>
<dbReference type="Proteomes" id="UP000460626">
    <property type="component" value="Unassembled WGS sequence"/>
</dbReference>
<organism evidence="2 3">
    <name type="scientific">Aurantiacibacter arachoides</name>
    <dbReference type="NCBI Taxonomy" id="1850444"/>
    <lineage>
        <taxon>Bacteria</taxon>
        <taxon>Pseudomonadati</taxon>
        <taxon>Pseudomonadota</taxon>
        <taxon>Alphaproteobacteria</taxon>
        <taxon>Sphingomonadales</taxon>
        <taxon>Erythrobacteraceae</taxon>
        <taxon>Aurantiacibacter</taxon>
    </lineage>
</organism>
<feature type="chain" id="PRO_5032704122" evidence="1">
    <location>
        <begin position="24"/>
        <end position="61"/>
    </location>
</feature>
<reference evidence="2 3" key="1">
    <citation type="submission" date="2019-12" db="EMBL/GenBank/DDBJ databases">
        <title>Genomic-based taxomic classification of the family Erythrobacteraceae.</title>
        <authorList>
            <person name="Xu L."/>
        </authorList>
    </citation>
    <scope>NUCLEOTIDE SEQUENCE [LARGE SCALE GENOMIC DNA]</scope>
    <source>
        <strain evidence="2 3">RC4-10-4</strain>
    </source>
</reference>
<keyword evidence="1" id="KW-0732">Signal</keyword>
<proteinExistence type="predicted"/>
<name>A0A845A093_9SPHN</name>
<sequence>MSKQLAIAASASVLAMAAFVLCATPVRDASAGLGAHETGATIEAAAPAVDRMFPILSDLLF</sequence>
<keyword evidence="3" id="KW-1185">Reference proteome</keyword>
<evidence type="ECO:0000256" key="1">
    <source>
        <dbReference type="SAM" id="SignalP"/>
    </source>
</evidence>
<feature type="signal peptide" evidence="1">
    <location>
        <begin position="1"/>
        <end position="23"/>
    </location>
</feature>
<dbReference type="RefSeq" id="WP_131453230.1">
    <property type="nucleotide sequence ID" value="NZ_BMJK01000001.1"/>
</dbReference>
<evidence type="ECO:0000313" key="3">
    <source>
        <dbReference type="Proteomes" id="UP000460626"/>
    </source>
</evidence>
<comment type="caution">
    <text evidence="2">The sequence shown here is derived from an EMBL/GenBank/DDBJ whole genome shotgun (WGS) entry which is preliminary data.</text>
</comment>
<protein>
    <submittedName>
        <fullName evidence="2">Uncharacterized protein</fullName>
    </submittedName>
</protein>
<dbReference type="EMBL" id="WTYH01000001">
    <property type="protein sequence ID" value="MXO93951.1"/>
    <property type="molecule type" value="Genomic_DNA"/>
</dbReference>
<dbReference type="AlphaFoldDB" id="A0A845A093"/>
<evidence type="ECO:0000313" key="2">
    <source>
        <dbReference type="EMBL" id="MXO93951.1"/>
    </source>
</evidence>